<comment type="caution">
    <text evidence="2">The sequence shown here is derived from an EMBL/GenBank/DDBJ whole genome shotgun (WGS) entry which is preliminary data.</text>
</comment>
<dbReference type="SUPFAM" id="SSF46955">
    <property type="entry name" value="Putative DNA-binding domain"/>
    <property type="match status" value="1"/>
</dbReference>
<gene>
    <name evidence="2" type="ORF">GCM10023171_24350</name>
</gene>
<reference evidence="3" key="1">
    <citation type="journal article" date="2019" name="Int. J. Syst. Evol. Microbiol.">
        <title>The Global Catalogue of Microorganisms (GCM) 10K type strain sequencing project: providing services to taxonomists for standard genome sequencing and annotation.</title>
        <authorList>
            <consortium name="The Broad Institute Genomics Platform"/>
            <consortium name="The Broad Institute Genome Sequencing Center for Infectious Disease"/>
            <person name="Wu L."/>
            <person name="Ma J."/>
        </authorList>
    </citation>
    <scope>NUCLEOTIDE SEQUENCE [LARGE SCALE GENOMIC DNA]</scope>
    <source>
        <strain evidence="3">JCM 17839</strain>
    </source>
</reference>
<dbReference type="Proteomes" id="UP001500731">
    <property type="component" value="Unassembled WGS sequence"/>
</dbReference>
<accession>A0ABP8PJK5</accession>
<name>A0ABP8PJK5_9MICO</name>
<protein>
    <recommendedName>
        <fullName evidence="1">Helix-turn-helix domain-containing protein</fullName>
    </recommendedName>
</protein>
<dbReference type="EMBL" id="BAABGP010000017">
    <property type="protein sequence ID" value="GAA4487140.1"/>
    <property type="molecule type" value="Genomic_DNA"/>
</dbReference>
<dbReference type="InterPro" id="IPR041657">
    <property type="entry name" value="HTH_17"/>
</dbReference>
<feature type="domain" description="Helix-turn-helix" evidence="1">
    <location>
        <begin position="36"/>
        <end position="87"/>
    </location>
</feature>
<sequence>MVADTRVNRPVLQSRYTKSTISYTDGMESEDGLKPFLNVRETAKLLGVHENTVRNWVTAGTLVSARVPGSTQHRFAREEVLRLQKERGSSASSVAPALRTDGPGLITANELNAWAARDDAKTAFPELMRRLLAVTPGVSNLQVRAHEGVAASGWDGTATSAGSAYLPVGELRFEFGTDANPKGKAQSDYDKRVLALPADASSVFVFATPRNWAGGSAWASDRAAEKKFSDVKAIDAHTLESWLQESPSVHRWISERLGYRPRDAQTIERWWQAFQGRTTVALPADFFAAGRTAEADELRAALTAAGSGNAIVAIQAPWRDEALAFTFTALAAQNDLLYRTIVVTDSAAWQRLTESRSPLILVPLFSDAPDLAAAVDNGHRVILIAEPGDIIRNAKKIELRKVDRAAAREALKAVVPDSNKAEAMVALARRSVPALVRSIAREPRFRAPEWVTNADQAAILAPLVLVGSWTNAEGDLAVIERLTGRSRDDIDRLLKSLAGRADAPFVRSGGTWRLTSPAEAALLLLPTLTEGELARWAEVVADVLLTPDPYQGMDAVARLTASTQGTNPAHSETLRKGVADGLALAAASDVELPADLAMQRRVSRLVNDLLQAANADDTGTTWARLAGVLPRLAEAAPEVFQDAVELDLDRTDPILRTMFQDSGADSLFGPSSPHPNLLWSLETLCWSPTYFGRAAALLGRLSALDPGGRLSNRPIESLQNVAAGWLPQSGASVDDKLAVIARLVQREPDIGWKLTLGVWPESHAVAFSPHAPTYRDWSPVRQAVTYADWGHFVHELAILVTAAAGTDAARWKELVPQIDELPPQERVAVLAKLREVIGAQDWSAEDIYGVWEALSSEADRHEEYSDAEWAMPAEDVVTFRELADALAPAQDGRRFSSLFDWRAHVPNLKLGDEGYDVELARLQREALDQVLVLGSDALRSLTIDVKTPHVVGRLLAGTADAPDQEILGWLSSSEPNLSQAALSYANSKIHQGGMGWLKQALAGPALQEPEPQEILMAAVPFSRQYWTEVSALGEGLDEAYWKRAQPFSAVSDDRAEGVRLLVEHGRPWEAMTLLSIMLHEQEEPEISLLKEVFNALRRGTEPPQDTTMSGYYVGKLLEYLEHRVPDDDQLPGYEFMFFEFIHDHEPSGALYRALSKDPTDFVNMVSAIFRAEGESKRTPTPQEQAFAHLSFSVLHHWHTLPGLTDDGTIDADHLTEWVRAARLALADSGRTSIGDEQIGQVLASSPAGSDGVWPAEAVREIIENVGNTRIDTGLHIGKTNQRGVTSRGVFDGGDQERVLEQQYREMASKIATRWPRTARILRGIADSYQHEARRNDAEAERMGDDG</sequence>
<dbReference type="Gene3D" id="1.10.1660.10">
    <property type="match status" value="1"/>
</dbReference>
<dbReference type="Pfam" id="PF12728">
    <property type="entry name" value="HTH_17"/>
    <property type="match status" value="1"/>
</dbReference>
<dbReference type="InterPro" id="IPR009061">
    <property type="entry name" value="DNA-bd_dom_put_sf"/>
</dbReference>
<evidence type="ECO:0000313" key="2">
    <source>
        <dbReference type="EMBL" id="GAA4487140.1"/>
    </source>
</evidence>
<keyword evidence="3" id="KW-1185">Reference proteome</keyword>
<evidence type="ECO:0000259" key="1">
    <source>
        <dbReference type="Pfam" id="PF12728"/>
    </source>
</evidence>
<organism evidence="2 3">
    <name type="scientific">Microbacterium panaciterrae</name>
    <dbReference type="NCBI Taxonomy" id="985759"/>
    <lineage>
        <taxon>Bacteria</taxon>
        <taxon>Bacillati</taxon>
        <taxon>Actinomycetota</taxon>
        <taxon>Actinomycetes</taxon>
        <taxon>Micrococcales</taxon>
        <taxon>Microbacteriaceae</taxon>
        <taxon>Microbacterium</taxon>
    </lineage>
</organism>
<proteinExistence type="predicted"/>
<evidence type="ECO:0000313" key="3">
    <source>
        <dbReference type="Proteomes" id="UP001500731"/>
    </source>
</evidence>